<reference evidence="2 3" key="1">
    <citation type="journal article" date="2019" name="Sci. Rep.">
        <title>Orb-weaving spider Araneus ventricosus genome elucidates the spidroin gene catalogue.</title>
        <authorList>
            <person name="Kono N."/>
            <person name="Nakamura H."/>
            <person name="Ohtoshi R."/>
            <person name="Moran D.A.P."/>
            <person name="Shinohara A."/>
            <person name="Yoshida Y."/>
            <person name="Fujiwara M."/>
            <person name="Mori M."/>
            <person name="Tomita M."/>
            <person name="Arakawa K."/>
        </authorList>
    </citation>
    <scope>NUCLEOTIDE SEQUENCE [LARGE SCALE GENOMIC DNA]</scope>
</reference>
<feature type="region of interest" description="Disordered" evidence="1">
    <location>
        <begin position="240"/>
        <end position="274"/>
    </location>
</feature>
<protein>
    <submittedName>
        <fullName evidence="2">Uncharacterized protein</fullName>
    </submittedName>
</protein>
<dbReference type="AlphaFoldDB" id="A0A4Y2ECS1"/>
<evidence type="ECO:0000313" key="2">
    <source>
        <dbReference type="EMBL" id="GBM26567.1"/>
    </source>
</evidence>
<comment type="caution">
    <text evidence="2">The sequence shown here is derived from an EMBL/GenBank/DDBJ whole genome shotgun (WGS) entry which is preliminary data.</text>
</comment>
<proteinExistence type="predicted"/>
<keyword evidence="3" id="KW-1185">Reference proteome</keyword>
<evidence type="ECO:0000256" key="1">
    <source>
        <dbReference type="SAM" id="MobiDB-lite"/>
    </source>
</evidence>
<evidence type="ECO:0000313" key="3">
    <source>
        <dbReference type="Proteomes" id="UP000499080"/>
    </source>
</evidence>
<dbReference type="EMBL" id="BGPR01000563">
    <property type="protein sequence ID" value="GBM26567.1"/>
    <property type="molecule type" value="Genomic_DNA"/>
</dbReference>
<dbReference type="Proteomes" id="UP000499080">
    <property type="component" value="Unassembled WGS sequence"/>
</dbReference>
<accession>A0A4Y2ECS1</accession>
<sequence length="282" mass="31624">MTDIGRRESVLIPRLPITPKDLSSQFKRQDGERESIYVWRRTAREREEEGKKRVGKRNVFLPKWSEGAAVGTTARGGWRHELEAVWRSIGSHAYRRHATAGTTTVYDAVRCETDADFIFKTTSLLRTYLSNGCLKHTSPEIKKNKKERVSASRLLADFSSSVLFLPSLHRFCKGTFNSPSGTSWTDSIFFFSSSGALFFLPCRSAIAGRPLKCRTADWRTAAVKPRWMPSMCTLFSRSCGRASSDQDCPGRSATGAPTERRAAMKNTTTQVSDPPLLCLSRL</sequence>
<organism evidence="2 3">
    <name type="scientific">Araneus ventricosus</name>
    <name type="common">Orbweaver spider</name>
    <name type="synonym">Epeira ventricosa</name>
    <dbReference type="NCBI Taxonomy" id="182803"/>
    <lineage>
        <taxon>Eukaryota</taxon>
        <taxon>Metazoa</taxon>
        <taxon>Ecdysozoa</taxon>
        <taxon>Arthropoda</taxon>
        <taxon>Chelicerata</taxon>
        <taxon>Arachnida</taxon>
        <taxon>Araneae</taxon>
        <taxon>Araneomorphae</taxon>
        <taxon>Entelegynae</taxon>
        <taxon>Araneoidea</taxon>
        <taxon>Araneidae</taxon>
        <taxon>Araneus</taxon>
    </lineage>
</organism>
<dbReference type="OrthoDB" id="10589703at2759"/>
<name>A0A4Y2ECS1_ARAVE</name>
<gene>
    <name evidence="2" type="ORF">AVEN_1172_1</name>
</gene>